<evidence type="ECO:0000313" key="2">
    <source>
        <dbReference type="Proteomes" id="UP000664344"/>
    </source>
</evidence>
<proteinExistence type="predicted"/>
<name>A0ABS3BBF5_9GAMM</name>
<protein>
    <recommendedName>
        <fullName evidence="3">Porin</fullName>
    </recommendedName>
</protein>
<evidence type="ECO:0000313" key="1">
    <source>
        <dbReference type="EMBL" id="MBN7769186.1"/>
    </source>
</evidence>
<comment type="caution">
    <text evidence="1">The sequence shown here is derived from an EMBL/GenBank/DDBJ whole genome shotgun (WGS) entry which is preliminary data.</text>
</comment>
<dbReference type="Proteomes" id="UP000664344">
    <property type="component" value="Unassembled WGS sequence"/>
</dbReference>
<gene>
    <name evidence="1" type="ORF">JYP53_04610</name>
</gene>
<keyword evidence="2" id="KW-1185">Reference proteome</keyword>
<dbReference type="InterPro" id="IPR045748">
    <property type="entry name" value="DcaP"/>
</dbReference>
<evidence type="ECO:0008006" key="3">
    <source>
        <dbReference type="Google" id="ProtNLM"/>
    </source>
</evidence>
<organism evidence="1 2">
    <name type="scientific">Marinobacter daepoensis</name>
    <dbReference type="NCBI Taxonomy" id="262077"/>
    <lineage>
        <taxon>Bacteria</taxon>
        <taxon>Pseudomonadati</taxon>
        <taxon>Pseudomonadota</taxon>
        <taxon>Gammaproteobacteria</taxon>
        <taxon>Pseudomonadales</taxon>
        <taxon>Marinobacteraceae</taxon>
        <taxon>Marinobacter</taxon>
    </lineage>
</organism>
<dbReference type="SUPFAM" id="SSF56935">
    <property type="entry name" value="Porins"/>
    <property type="match status" value="1"/>
</dbReference>
<dbReference type="EMBL" id="JAFKDB010000008">
    <property type="protein sequence ID" value="MBN7769186.1"/>
    <property type="molecule type" value="Genomic_DNA"/>
</dbReference>
<reference evidence="1 2" key="1">
    <citation type="submission" date="2021-02" db="EMBL/GenBank/DDBJ databases">
        <title>PHA producing bacteria isolated from coastal sediment in Guangdong, Shenzhen.</title>
        <authorList>
            <person name="Zheng W."/>
            <person name="Yu S."/>
            <person name="Huang Y."/>
        </authorList>
    </citation>
    <scope>NUCLEOTIDE SEQUENCE [LARGE SCALE GENOMIC DNA]</scope>
    <source>
        <strain evidence="1 2">TN21-5</strain>
    </source>
</reference>
<dbReference type="Pfam" id="PF19577">
    <property type="entry name" value="DcaP"/>
    <property type="match status" value="1"/>
</dbReference>
<sequence>MMGLANPASAIEFKTDDATVDIYGYARLNASYDIDEDISKNTGTRSGDFSQINTGAAEDSEASGYFGADAVQSRLGITTKLSNGLKINVEGDFRGGSSGGQLRLRHAYGQYKNWILGRTWSNYNSFVGNTSVLEMDGVAGNAGLYNRTAQVRYTTGNFSVAVEDPKSKILDESSKNGLPTLTARYESKAGALKYSTAALLQEVGYDDGNTDDSALGFAVFGAAKYQLTDDLSIQGNVNYTDGANGYLWRSGTNYYGEDAYLNGDSVETIEGYSANLGATLNVGPGALSVVYGLTSMDWDDAKEDGLDVADKHERNTNAFITYKWSPLKSVTLGVEYGRFEVKKVSGDEGDANRLMFAAQYNF</sequence>
<accession>A0ABS3BBF5</accession>